<accession>D6PCF3</accession>
<sequence>MDEKSVETSGKYFLYSLLYLQNLDNRDDIDSSYSYIKRSKDLFPNELTKEREELEELGIFMASLDSIKSVIDSLEFNLSKKSILFQKTGNI</sequence>
<name>D6PCF3_9BACT</name>
<protein>
    <submittedName>
        <fullName evidence="1">Uncharacterized protein</fullName>
    </submittedName>
</protein>
<reference evidence="1" key="1">
    <citation type="journal article" date="2010" name="ISME J.">
        <title>Metagenome of the Mediterranean deep chlorophyll maximum studied by direct and fosmid library 454 pyrosequencing.</title>
        <authorList>
            <person name="Ghai R."/>
            <person name="Martin-Cuadrado A.B."/>
            <person name="Molto A.G."/>
            <person name="Heredia I.G."/>
            <person name="Cabrera R."/>
            <person name="Martin J."/>
            <person name="Verdu M."/>
            <person name="Deschamps P."/>
            <person name="Moreira D."/>
            <person name="Lopez-Garcia P."/>
            <person name="Mira A."/>
            <person name="Rodriguez-Valera F."/>
        </authorList>
    </citation>
    <scope>NUCLEOTIDE SEQUENCE</scope>
</reference>
<dbReference type="AlphaFoldDB" id="D6PCF3"/>
<organism evidence="1">
    <name type="scientific">uncultured marine bacterium MedDCM-OCT-S04-C102</name>
    <dbReference type="NCBI Taxonomy" id="743048"/>
    <lineage>
        <taxon>Bacteria</taxon>
        <taxon>environmental samples</taxon>
    </lineage>
</organism>
<dbReference type="EMBL" id="GU942981">
    <property type="protein sequence ID" value="ADD93404.1"/>
    <property type="molecule type" value="Genomic_DNA"/>
</dbReference>
<proteinExistence type="predicted"/>
<evidence type="ECO:0000313" key="1">
    <source>
        <dbReference type="EMBL" id="ADD93404.1"/>
    </source>
</evidence>